<comment type="caution">
    <text evidence="1">The sequence shown here is derived from an EMBL/GenBank/DDBJ whole genome shotgun (WGS) entry which is preliminary data.</text>
</comment>
<dbReference type="Gene3D" id="3.20.80.10">
    <property type="entry name" value="Regulatory factor, effector binding domain"/>
    <property type="match status" value="1"/>
</dbReference>
<keyword evidence="2" id="KW-1185">Reference proteome</keyword>
<dbReference type="PANTHER" id="PTHR11220">
    <property type="entry name" value="HEME-BINDING PROTEIN-RELATED"/>
    <property type="match status" value="1"/>
</dbReference>
<name>A0ABV0JFU6_9CYAN</name>
<dbReference type="Proteomes" id="UP001464891">
    <property type="component" value="Unassembled WGS sequence"/>
</dbReference>
<reference evidence="1 2" key="1">
    <citation type="submission" date="2022-04" db="EMBL/GenBank/DDBJ databases">
        <title>Positive selection, recombination, and allopatry shape intraspecific diversity of widespread and dominant cyanobacteria.</title>
        <authorList>
            <person name="Wei J."/>
            <person name="Shu W."/>
            <person name="Hu C."/>
        </authorList>
    </citation>
    <scope>NUCLEOTIDE SEQUENCE [LARGE SCALE GENOMIC DNA]</scope>
    <source>
        <strain evidence="1 2">GB2-A4</strain>
    </source>
</reference>
<dbReference type="EMBL" id="JAMPKM010000021">
    <property type="protein sequence ID" value="MEP0820178.1"/>
    <property type="molecule type" value="Genomic_DNA"/>
</dbReference>
<protein>
    <submittedName>
        <fullName evidence="1">Heme-binding protein</fullName>
    </submittedName>
</protein>
<accession>A0ABV0JFU6</accession>
<proteinExistence type="predicted"/>
<dbReference type="RefSeq" id="WP_190442195.1">
    <property type="nucleotide sequence ID" value="NZ_JAMPKM010000021.1"/>
</dbReference>
<dbReference type="InterPro" id="IPR011256">
    <property type="entry name" value="Reg_factor_effector_dom_sf"/>
</dbReference>
<dbReference type="SUPFAM" id="SSF55136">
    <property type="entry name" value="Probable bacterial effector-binding domain"/>
    <property type="match status" value="1"/>
</dbReference>
<gene>
    <name evidence="1" type="ORF">NC998_24035</name>
</gene>
<organism evidence="1 2">
    <name type="scientific">Trichocoleus desertorum GB2-A4</name>
    <dbReference type="NCBI Taxonomy" id="2933944"/>
    <lineage>
        <taxon>Bacteria</taxon>
        <taxon>Bacillati</taxon>
        <taxon>Cyanobacteriota</taxon>
        <taxon>Cyanophyceae</taxon>
        <taxon>Leptolyngbyales</taxon>
        <taxon>Trichocoleusaceae</taxon>
        <taxon>Trichocoleus</taxon>
    </lineage>
</organism>
<evidence type="ECO:0000313" key="2">
    <source>
        <dbReference type="Proteomes" id="UP001464891"/>
    </source>
</evidence>
<dbReference type="Pfam" id="PF04832">
    <property type="entry name" value="SOUL"/>
    <property type="match status" value="1"/>
</dbReference>
<dbReference type="PANTHER" id="PTHR11220:SF58">
    <property type="entry name" value="SOUL HEME-BINDING FAMILY PROTEIN"/>
    <property type="match status" value="1"/>
</dbReference>
<evidence type="ECO:0000313" key="1">
    <source>
        <dbReference type="EMBL" id="MEP0820178.1"/>
    </source>
</evidence>
<sequence>MSKSEEPKYTVLQSYGDIEIRQYEPKIVAETVVKAERGKANNDAFGILAGYIFGQNLSVTQPQKSEKLAMTAPVMQQAAGSAIAMTTSVTQASDQNTWAVQFFMPSTYSMATLPKPKDERVTVKELPGTKVVAIRFSGNAGDNQLQEQEAKLRDFLIQQGIEAQGTATYAFYDSPFTLPMLKRNEVMIEIP</sequence>
<dbReference type="InterPro" id="IPR006917">
    <property type="entry name" value="SOUL_heme-bd"/>
</dbReference>